<evidence type="ECO:0000313" key="2">
    <source>
        <dbReference type="Proteomes" id="UP000814140"/>
    </source>
</evidence>
<dbReference type="Proteomes" id="UP000814140">
    <property type="component" value="Unassembled WGS sequence"/>
</dbReference>
<keyword evidence="2" id="KW-1185">Reference proteome</keyword>
<sequence>MGETSLAPNLAQLSVDDDDQELSSTAISPSLTPIFTLPVETLTEIFSYLPCHIPELRAEHGVQKNPRWLSVTQVCSHWRRVAHACRELWVVLPLENKHWTGLALELSHGSPLIVNVNEPEGVSSYAAVSLALKYTQQICQVSWVASCRSRLNRLLDDVGPVPQLESFTFSIADDEINGGTPDLTPILAFPVLRKVHVRGASFGNTRPLLFSPTVTDLTFIDVDVGATLADLIATLRGLRKLERLILRDCFPLEPLDNSSPLLIPIVLPHLITLSLSGDIADVSDTLALITAPACQELSLECICFDFVEEAIRRHLTSMLADRDSSSVMSSQNSYQALRVLSSSKQQTYFQVTHPLVPFAGLPEQLNLILHHWERENLEREEYVCAALPLGALQRLNIGLLLFKTSWHRVFAHFVQLHDVTINDDTMSDVAATPRWQPPSPDAQLAVIPRPISVVVEDVHFLSSPLMLGLMSRVMESGNGRFRSLELRNCVISPSSVKDLQDKFGADVVHWDGVSGRR</sequence>
<reference evidence="1" key="1">
    <citation type="submission" date="2021-03" db="EMBL/GenBank/DDBJ databases">
        <authorList>
            <consortium name="DOE Joint Genome Institute"/>
            <person name="Ahrendt S."/>
            <person name="Looney B.P."/>
            <person name="Miyauchi S."/>
            <person name="Morin E."/>
            <person name="Drula E."/>
            <person name="Courty P.E."/>
            <person name="Chicoki N."/>
            <person name="Fauchery L."/>
            <person name="Kohler A."/>
            <person name="Kuo A."/>
            <person name="Labutti K."/>
            <person name="Pangilinan J."/>
            <person name="Lipzen A."/>
            <person name="Riley R."/>
            <person name="Andreopoulos W."/>
            <person name="He G."/>
            <person name="Johnson J."/>
            <person name="Barry K.W."/>
            <person name="Grigoriev I.V."/>
            <person name="Nagy L."/>
            <person name="Hibbett D."/>
            <person name="Henrissat B."/>
            <person name="Matheny P.B."/>
            <person name="Labbe J."/>
            <person name="Martin F."/>
        </authorList>
    </citation>
    <scope>NUCLEOTIDE SEQUENCE</scope>
    <source>
        <strain evidence="1">HHB10654</strain>
    </source>
</reference>
<organism evidence="1 2">
    <name type="scientific">Artomyces pyxidatus</name>
    <dbReference type="NCBI Taxonomy" id="48021"/>
    <lineage>
        <taxon>Eukaryota</taxon>
        <taxon>Fungi</taxon>
        <taxon>Dikarya</taxon>
        <taxon>Basidiomycota</taxon>
        <taxon>Agaricomycotina</taxon>
        <taxon>Agaricomycetes</taxon>
        <taxon>Russulales</taxon>
        <taxon>Auriscalpiaceae</taxon>
        <taxon>Artomyces</taxon>
    </lineage>
</organism>
<accession>A0ACB8SU47</accession>
<gene>
    <name evidence="1" type="ORF">BV25DRAFT_1041711</name>
</gene>
<reference evidence="1" key="2">
    <citation type="journal article" date="2022" name="New Phytol.">
        <title>Evolutionary transition to the ectomycorrhizal habit in the genomes of a hyperdiverse lineage of mushroom-forming fungi.</title>
        <authorList>
            <person name="Looney B."/>
            <person name="Miyauchi S."/>
            <person name="Morin E."/>
            <person name="Drula E."/>
            <person name="Courty P.E."/>
            <person name="Kohler A."/>
            <person name="Kuo A."/>
            <person name="LaButti K."/>
            <person name="Pangilinan J."/>
            <person name="Lipzen A."/>
            <person name="Riley R."/>
            <person name="Andreopoulos W."/>
            <person name="He G."/>
            <person name="Johnson J."/>
            <person name="Nolan M."/>
            <person name="Tritt A."/>
            <person name="Barry K.W."/>
            <person name="Grigoriev I.V."/>
            <person name="Nagy L.G."/>
            <person name="Hibbett D."/>
            <person name="Henrissat B."/>
            <person name="Matheny P.B."/>
            <person name="Labbe J."/>
            <person name="Martin F.M."/>
        </authorList>
    </citation>
    <scope>NUCLEOTIDE SEQUENCE</scope>
    <source>
        <strain evidence="1">HHB10654</strain>
    </source>
</reference>
<evidence type="ECO:0000313" key="1">
    <source>
        <dbReference type="EMBL" id="KAI0059682.1"/>
    </source>
</evidence>
<name>A0ACB8SU47_9AGAM</name>
<dbReference type="EMBL" id="MU277224">
    <property type="protein sequence ID" value="KAI0059682.1"/>
    <property type="molecule type" value="Genomic_DNA"/>
</dbReference>
<proteinExistence type="predicted"/>
<comment type="caution">
    <text evidence="1">The sequence shown here is derived from an EMBL/GenBank/DDBJ whole genome shotgun (WGS) entry which is preliminary data.</text>
</comment>
<protein>
    <submittedName>
        <fullName evidence="1">Uncharacterized protein</fullName>
    </submittedName>
</protein>